<dbReference type="Proteomes" id="UP001055072">
    <property type="component" value="Unassembled WGS sequence"/>
</dbReference>
<gene>
    <name evidence="1" type="ORF">BDY19DRAFT_986408</name>
</gene>
<comment type="caution">
    <text evidence="1">The sequence shown here is derived from an EMBL/GenBank/DDBJ whole genome shotgun (WGS) entry which is preliminary data.</text>
</comment>
<evidence type="ECO:0000313" key="1">
    <source>
        <dbReference type="EMBL" id="KAI0086822.1"/>
    </source>
</evidence>
<accession>A0ACB8TXN3</accession>
<name>A0ACB8TXN3_9APHY</name>
<reference evidence="1" key="1">
    <citation type="journal article" date="2021" name="Environ. Microbiol.">
        <title>Gene family expansions and transcriptome signatures uncover fungal adaptations to wood decay.</title>
        <authorList>
            <person name="Hage H."/>
            <person name="Miyauchi S."/>
            <person name="Viragh M."/>
            <person name="Drula E."/>
            <person name="Min B."/>
            <person name="Chaduli D."/>
            <person name="Navarro D."/>
            <person name="Favel A."/>
            <person name="Norest M."/>
            <person name="Lesage-Meessen L."/>
            <person name="Balint B."/>
            <person name="Merenyi Z."/>
            <person name="de Eugenio L."/>
            <person name="Morin E."/>
            <person name="Martinez A.T."/>
            <person name="Baldrian P."/>
            <person name="Stursova M."/>
            <person name="Martinez M.J."/>
            <person name="Novotny C."/>
            <person name="Magnuson J.K."/>
            <person name="Spatafora J.W."/>
            <person name="Maurice S."/>
            <person name="Pangilinan J."/>
            <person name="Andreopoulos W."/>
            <person name="LaButti K."/>
            <person name="Hundley H."/>
            <person name="Na H."/>
            <person name="Kuo A."/>
            <person name="Barry K."/>
            <person name="Lipzen A."/>
            <person name="Henrissat B."/>
            <person name="Riley R."/>
            <person name="Ahrendt S."/>
            <person name="Nagy L.G."/>
            <person name="Grigoriev I.V."/>
            <person name="Martin F."/>
            <person name="Rosso M.N."/>
        </authorList>
    </citation>
    <scope>NUCLEOTIDE SEQUENCE</scope>
    <source>
        <strain evidence="1">CBS 384.51</strain>
    </source>
</reference>
<proteinExistence type="predicted"/>
<protein>
    <submittedName>
        <fullName evidence="1">Uncharacterized protein</fullName>
    </submittedName>
</protein>
<dbReference type="EMBL" id="MU274921">
    <property type="protein sequence ID" value="KAI0086822.1"/>
    <property type="molecule type" value="Genomic_DNA"/>
</dbReference>
<organism evidence="1 2">
    <name type="scientific">Irpex rosettiformis</name>
    <dbReference type="NCBI Taxonomy" id="378272"/>
    <lineage>
        <taxon>Eukaryota</taxon>
        <taxon>Fungi</taxon>
        <taxon>Dikarya</taxon>
        <taxon>Basidiomycota</taxon>
        <taxon>Agaricomycotina</taxon>
        <taxon>Agaricomycetes</taxon>
        <taxon>Polyporales</taxon>
        <taxon>Irpicaceae</taxon>
        <taxon>Irpex</taxon>
    </lineage>
</organism>
<evidence type="ECO:0000313" key="2">
    <source>
        <dbReference type="Proteomes" id="UP001055072"/>
    </source>
</evidence>
<keyword evidence="2" id="KW-1185">Reference proteome</keyword>
<sequence length="1197" mass="131544">MPSIFSRSRLNSTPKRSATESPTDEFGRVPSRGSAHGSQSTKKDKKSKGKSKNGANVDVEPQEPPVPDGSFLQTNLDPQRYEPGEEPSQERRQLHDYGYLSYQRHVVLGPEEVARLVDVVGSELGTRGLTTPFIFSSVALDVSANAVKRLITTFLNTCRGGRLTEATGRQWREEVQFAGPQELGMFLRWGLGRVVRIVGGQEVRGLLSYGMYLQWAESERACNFPSLHFDLFVAQLEPIIRHILVNLLTLLSKFTAHSSSSGHTPPTLSPLFGPLFFGLGPSTLAFHHVYHHYLRAVTATEHIILSFIRWQDTPVPGSGSTALGVPTRLKAWIQGYPGMLPAMDNYERPQPRRGARTTRVISVRRNVRMYSTDLVKTAASWGIRPRGAPLSQSSERAFASSKEWDRISPPTLKLAPRYSDSYRKRMDLPSTFHPETGAGSSASTVSAPSLSASISTSSTTSSLFEDKELGMLGGGRTPEDRFRSLTDLKWGEFEAMGFGDLAADNKKLQFDLTESARAARAAKRATLSWQDFSAAGFSRTDDPLSVTLQFSHPVTNTINTWPSQSAEIHRKLKKTQKALPSFGWDTEPVLGSEEVIEEAFLDVFCDLIYGGGWMDVERSEEMDRDCNWALVEFKSLALSKMHSASGSSDPRTATTLILFEEFVPLEYRQQLQANGTTRRRLPSLFGTSSKRQWKPAQTLNGRPYVIGHVPHSPSYREVEFEGLLRSTENSTKMLSLKTADKLPPVSVKSPSTGSPISHFTASPIQEKPNLFLSPVTAVDTPLQRTSSRSSDNHDSTPTSTHPNRKSGRFRIPGTPVGNRTAGIPPAEYENVDFEARLASFDDDELVGSASGSSTKHRRQRSKDDGWVDILVANNGRRMDSQDAVMRNGLNSGRSDPELASQELSEVLAAVRAHPLSDDEDDISELVPVTEDGSSHLSAYGEDHGRERSGLQSRENELYADEEEDGKGSLSKPVQRRLGYFDLHPERRLARVESPSARPTLQVPPSPGISVEGTEESTYSEHEDAYDAIQPHSTQNTLVPPRALPDPIQRSPSPSRPSNGHAVPAVAVSPPPEEFPRPVQSKTSTLIEMYRERERNSTSPAPPSKLPVRSGSLPSGPLGARPMPTGLTGARPMPVAPIPRPVSPARSASESAVSVELDDSLADSIRPLGYESSGMATPPRYVHGAPLHNVMEEEEEED</sequence>